<dbReference type="GO" id="GO:0006310">
    <property type="term" value="P:DNA recombination"/>
    <property type="evidence" value="ECO:0007669"/>
    <property type="project" value="UniProtKB-KW"/>
</dbReference>
<dbReference type="EMBL" id="JACGCU010000020">
    <property type="protein sequence ID" value="MBA6060167.1"/>
    <property type="molecule type" value="Genomic_DNA"/>
</dbReference>
<name>A0A7W2JJN1_9PSED</name>
<dbReference type="AlphaFoldDB" id="A0A7W2JJN1"/>
<dbReference type="SUPFAM" id="SSF56349">
    <property type="entry name" value="DNA breaking-rejoining enzymes"/>
    <property type="match status" value="1"/>
</dbReference>
<dbReference type="Proteomes" id="UP000556620">
    <property type="component" value="Unassembled WGS sequence"/>
</dbReference>
<dbReference type="CDD" id="cd00397">
    <property type="entry name" value="DNA_BRE_C"/>
    <property type="match status" value="1"/>
</dbReference>
<dbReference type="InterPro" id="IPR013762">
    <property type="entry name" value="Integrase-like_cat_sf"/>
</dbReference>
<evidence type="ECO:0000313" key="3">
    <source>
        <dbReference type="Proteomes" id="UP000556620"/>
    </source>
</evidence>
<reference evidence="2 3" key="1">
    <citation type="submission" date="2020-07" db="EMBL/GenBank/DDBJ databases">
        <title>Diversity of carbapenemase encoding genes among Pseudomonas putida group clinical isolates in a tertiary Brazilian hospital.</title>
        <authorList>
            <person name="Alberto-Lei F."/>
            <person name="Nodari C.S."/>
            <person name="Streling A.P."/>
            <person name="Paulino J.T."/>
            <person name="Bessa-Neto F.O."/>
            <person name="Cayo R."/>
            <person name="Gales A.C."/>
        </authorList>
    </citation>
    <scope>NUCLEOTIDE SEQUENCE [LARGE SCALE GENOMIC DNA]</scope>
    <source>
        <strain evidence="2 3">14535</strain>
    </source>
</reference>
<proteinExistence type="predicted"/>
<organism evidence="2 3">
    <name type="scientific">Pseudomonas juntendi</name>
    <dbReference type="NCBI Taxonomy" id="2666183"/>
    <lineage>
        <taxon>Bacteria</taxon>
        <taxon>Pseudomonadati</taxon>
        <taxon>Pseudomonadota</taxon>
        <taxon>Gammaproteobacteria</taxon>
        <taxon>Pseudomonadales</taxon>
        <taxon>Pseudomonadaceae</taxon>
        <taxon>Pseudomonas</taxon>
    </lineage>
</organism>
<evidence type="ECO:0000256" key="1">
    <source>
        <dbReference type="ARBA" id="ARBA00023172"/>
    </source>
</evidence>
<dbReference type="Gene3D" id="1.10.443.10">
    <property type="entry name" value="Intergrase catalytic core"/>
    <property type="match status" value="1"/>
</dbReference>
<gene>
    <name evidence="2" type="ORF">H4C44_13400</name>
</gene>
<sequence>MDISVYHALTDNRDIMRWQVQRQIDRLEKQSPKPSSETIFEDAQLLLGFFNWLNEQGYLTNVNIKLKTWRANFKNKRMLNYLASQAKTTIDASNIRVLDKKNRQTKFDFLISDMEIKALLEAYVDPVYAALFTFALGTAMRPMDIVKFPFLGNGENKHIMPYSEMTKSGSTTKYTVYDSKGKKDRTIVIHMEELRFLEENYIKPYYYDRRALYKKRFGHDCPPSILFLNKEGIPVTPIKIAKRTNAAKASAMAKHPEFRPHIDFYQARHWWPTQYLIATYGDMLLTQTTDALVLAVSQVITAQLGHEDIETTYKHYIDMARVIMLSYKGQSLDLVRSHDHVALHFTKLLERPGMYDQIELEDDKAPAPDVPA</sequence>
<dbReference type="InterPro" id="IPR011010">
    <property type="entry name" value="DNA_brk_join_enz"/>
</dbReference>
<keyword evidence="1" id="KW-0233">DNA recombination</keyword>
<dbReference type="RefSeq" id="WP_182367455.1">
    <property type="nucleotide sequence ID" value="NZ_JACGCU010000020.1"/>
</dbReference>
<comment type="caution">
    <text evidence="2">The sequence shown here is derived from an EMBL/GenBank/DDBJ whole genome shotgun (WGS) entry which is preliminary data.</text>
</comment>
<dbReference type="GO" id="GO:0015074">
    <property type="term" value="P:DNA integration"/>
    <property type="evidence" value="ECO:0007669"/>
    <property type="project" value="InterPro"/>
</dbReference>
<accession>A0A7W2JJN1</accession>
<evidence type="ECO:0000313" key="2">
    <source>
        <dbReference type="EMBL" id="MBA6060167.1"/>
    </source>
</evidence>
<protein>
    <submittedName>
        <fullName evidence="2">Site-specific integrase</fullName>
    </submittedName>
</protein>
<dbReference type="GO" id="GO:0003677">
    <property type="term" value="F:DNA binding"/>
    <property type="evidence" value="ECO:0007669"/>
    <property type="project" value="InterPro"/>
</dbReference>